<feature type="region of interest" description="Disordered" evidence="7">
    <location>
        <begin position="1"/>
        <end position="29"/>
    </location>
</feature>
<organism evidence="10 11">
    <name type="scientific">Stereum hirsutum (strain FP-91666)</name>
    <name type="common">White-rot fungus</name>
    <dbReference type="NCBI Taxonomy" id="721885"/>
    <lineage>
        <taxon>Eukaryota</taxon>
        <taxon>Fungi</taxon>
        <taxon>Dikarya</taxon>
        <taxon>Basidiomycota</taxon>
        <taxon>Agaricomycotina</taxon>
        <taxon>Agaricomycetes</taxon>
        <taxon>Russulales</taxon>
        <taxon>Stereaceae</taxon>
        <taxon>Stereum</taxon>
    </lineage>
</organism>
<keyword evidence="5 8" id="KW-1133">Transmembrane helix</keyword>
<comment type="similarity">
    <text evidence="2">Belongs to the major facilitator superfamily.</text>
</comment>
<dbReference type="GeneID" id="18804161"/>
<dbReference type="PANTHER" id="PTHR23511:SF4">
    <property type="entry name" value="MAJOR FACILITATOR SUPERFAMILY (MFS) PROFILE DOMAIN-CONTAINING PROTEIN"/>
    <property type="match status" value="1"/>
</dbReference>
<dbReference type="AlphaFoldDB" id="R7RWX1"/>
<feature type="transmembrane region" description="Helical" evidence="8">
    <location>
        <begin position="128"/>
        <end position="146"/>
    </location>
</feature>
<reference evidence="11" key="1">
    <citation type="journal article" date="2012" name="Science">
        <title>The Paleozoic origin of enzymatic lignin decomposition reconstructed from 31 fungal genomes.</title>
        <authorList>
            <person name="Floudas D."/>
            <person name="Binder M."/>
            <person name="Riley R."/>
            <person name="Barry K."/>
            <person name="Blanchette R.A."/>
            <person name="Henrissat B."/>
            <person name="Martinez A.T."/>
            <person name="Otillar R."/>
            <person name="Spatafora J.W."/>
            <person name="Yadav J.S."/>
            <person name="Aerts A."/>
            <person name="Benoit I."/>
            <person name="Boyd A."/>
            <person name="Carlson A."/>
            <person name="Copeland A."/>
            <person name="Coutinho P.M."/>
            <person name="de Vries R.P."/>
            <person name="Ferreira P."/>
            <person name="Findley K."/>
            <person name="Foster B."/>
            <person name="Gaskell J."/>
            <person name="Glotzer D."/>
            <person name="Gorecki P."/>
            <person name="Heitman J."/>
            <person name="Hesse C."/>
            <person name="Hori C."/>
            <person name="Igarashi K."/>
            <person name="Jurgens J.A."/>
            <person name="Kallen N."/>
            <person name="Kersten P."/>
            <person name="Kohler A."/>
            <person name="Kuees U."/>
            <person name="Kumar T.K.A."/>
            <person name="Kuo A."/>
            <person name="LaButti K."/>
            <person name="Larrondo L.F."/>
            <person name="Lindquist E."/>
            <person name="Ling A."/>
            <person name="Lombard V."/>
            <person name="Lucas S."/>
            <person name="Lundell T."/>
            <person name="Martin R."/>
            <person name="McLaughlin D.J."/>
            <person name="Morgenstern I."/>
            <person name="Morin E."/>
            <person name="Murat C."/>
            <person name="Nagy L.G."/>
            <person name="Nolan M."/>
            <person name="Ohm R.A."/>
            <person name="Patyshakuliyeva A."/>
            <person name="Rokas A."/>
            <person name="Ruiz-Duenas F.J."/>
            <person name="Sabat G."/>
            <person name="Salamov A."/>
            <person name="Samejima M."/>
            <person name="Schmutz J."/>
            <person name="Slot J.C."/>
            <person name="St John F."/>
            <person name="Stenlid J."/>
            <person name="Sun H."/>
            <person name="Sun S."/>
            <person name="Syed K."/>
            <person name="Tsang A."/>
            <person name="Wiebenga A."/>
            <person name="Young D."/>
            <person name="Pisabarro A."/>
            <person name="Eastwood D.C."/>
            <person name="Martin F."/>
            <person name="Cullen D."/>
            <person name="Grigoriev I.V."/>
            <person name="Hibbett D.S."/>
        </authorList>
    </citation>
    <scope>NUCLEOTIDE SEQUENCE [LARGE SCALE GENOMIC DNA]</scope>
    <source>
        <strain evidence="11">FP-91666</strain>
    </source>
</reference>
<evidence type="ECO:0000259" key="9">
    <source>
        <dbReference type="PROSITE" id="PS50850"/>
    </source>
</evidence>
<feature type="transmembrane region" description="Helical" evidence="8">
    <location>
        <begin position="429"/>
        <end position="450"/>
    </location>
</feature>
<feature type="transmembrane region" description="Helical" evidence="8">
    <location>
        <begin position="65"/>
        <end position="85"/>
    </location>
</feature>
<dbReference type="InterPro" id="IPR020846">
    <property type="entry name" value="MFS_dom"/>
</dbReference>
<keyword evidence="11" id="KW-1185">Reference proteome</keyword>
<evidence type="ECO:0000256" key="7">
    <source>
        <dbReference type="SAM" id="MobiDB-lite"/>
    </source>
</evidence>
<dbReference type="OrthoDB" id="3936150at2759"/>
<gene>
    <name evidence="10" type="ORF">STEHIDRAFT_172889</name>
</gene>
<evidence type="ECO:0000256" key="4">
    <source>
        <dbReference type="ARBA" id="ARBA00022692"/>
    </source>
</evidence>
<feature type="transmembrane region" description="Helical" evidence="8">
    <location>
        <begin position="374"/>
        <end position="394"/>
    </location>
</feature>
<feature type="domain" description="Major facilitator superfamily (MFS) profile" evidence="9">
    <location>
        <begin position="62"/>
        <end position="515"/>
    </location>
</feature>
<feature type="transmembrane region" description="Helical" evidence="8">
    <location>
        <begin position="230"/>
        <end position="249"/>
    </location>
</feature>
<feature type="transmembrane region" description="Helical" evidence="8">
    <location>
        <begin position="335"/>
        <end position="354"/>
    </location>
</feature>
<dbReference type="Gene3D" id="1.20.1250.20">
    <property type="entry name" value="MFS general substrate transporter like domains"/>
    <property type="match status" value="1"/>
</dbReference>
<protein>
    <submittedName>
        <fullName evidence="10">Membrane transporter</fullName>
    </submittedName>
</protein>
<dbReference type="Pfam" id="PF07690">
    <property type="entry name" value="MFS_1"/>
    <property type="match status" value="1"/>
</dbReference>
<dbReference type="GO" id="GO:0022857">
    <property type="term" value="F:transmembrane transporter activity"/>
    <property type="evidence" value="ECO:0007669"/>
    <property type="project" value="InterPro"/>
</dbReference>
<dbReference type="Proteomes" id="UP000053927">
    <property type="component" value="Unassembled WGS sequence"/>
</dbReference>
<feature type="transmembrane region" description="Helical" evidence="8">
    <location>
        <begin position="491"/>
        <end position="512"/>
    </location>
</feature>
<dbReference type="PROSITE" id="PS50850">
    <property type="entry name" value="MFS"/>
    <property type="match status" value="1"/>
</dbReference>
<accession>R7RWX1</accession>
<dbReference type="PANTHER" id="PTHR23511">
    <property type="entry name" value="SYNAPTIC VESICLE GLYCOPROTEIN 2"/>
    <property type="match status" value="1"/>
</dbReference>
<proteinExistence type="inferred from homology"/>
<dbReference type="CDD" id="cd17316">
    <property type="entry name" value="MFS_SV2_like"/>
    <property type="match status" value="1"/>
</dbReference>
<dbReference type="SUPFAM" id="SSF103473">
    <property type="entry name" value="MFS general substrate transporter"/>
    <property type="match status" value="1"/>
</dbReference>
<evidence type="ECO:0000313" key="10">
    <source>
        <dbReference type="EMBL" id="EIM79881.1"/>
    </source>
</evidence>
<evidence type="ECO:0000256" key="6">
    <source>
        <dbReference type="ARBA" id="ARBA00023136"/>
    </source>
</evidence>
<feature type="transmembrane region" description="Helical" evidence="8">
    <location>
        <begin position="97"/>
        <end position="116"/>
    </location>
</feature>
<evidence type="ECO:0000256" key="1">
    <source>
        <dbReference type="ARBA" id="ARBA00004141"/>
    </source>
</evidence>
<name>R7RWX1_STEHR</name>
<evidence type="ECO:0000256" key="8">
    <source>
        <dbReference type="SAM" id="Phobius"/>
    </source>
</evidence>
<dbReference type="eggNOG" id="KOG0253">
    <property type="taxonomic scope" value="Eukaryota"/>
</dbReference>
<keyword evidence="6 8" id="KW-0472">Membrane</keyword>
<keyword evidence="4 8" id="KW-0812">Transmembrane</keyword>
<dbReference type="FunFam" id="1.20.1250.20:FF:000171">
    <property type="entry name" value="MFS general substrate transporter"/>
    <property type="match status" value="1"/>
</dbReference>
<dbReference type="GO" id="GO:0016020">
    <property type="term" value="C:membrane"/>
    <property type="evidence" value="ECO:0007669"/>
    <property type="project" value="UniProtKB-SubCell"/>
</dbReference>
<evidence type="ECO:0000256" key="3">
    <source>
        <dbReference type="ARBA" id="ARBA00022448"/>
    </source>
</evidence>
<comment type="subcellular location">
    <subcellularLocation>
        <location evidence="1">Membrane</location>
        <topology evidence="1">Multi-pass membrane protein</topology>
    </subcellularLocation>
</comment>
<feature type="transmembrane region" description="Helical" evidence="8">
    <location>
        <begin position="186"/>
        <end position="210"/>
    </location>
</feature>
<dbReference type="OMA" id="TWRNYTL"/>
<dbReference type="InterPro" id="IPR011701">
    <property type="entry name" value="MFS"/>
</dbReference>
<sequence length="520" mass="56334">MSDVEKQDGVEVGTKVDVSDDTSSTTAGRGEVLSLEDVDPALDAKMHLVNNVIDEIGWTPYHVKLFVLTGFGYAVDSLLLLLQSITSTQAVLEFQPSFSKGLTIASYVGLLVGALFWGMTSDIIGRRFAFNTSLLICSIFAIAAGASPNWEVLGLFVALSAFGGGGNLVMDTTVFLEFLPSKQQWLLTLLACWWGVGQLLAGLVAWPFLSDFACESAPTCTKANNMGWRYEWYTCGALVFVMSILRVTVIRLHETPKYLLGKGRDEEVVQGFRSLADKYGRPCSLTVEQLQACGVVNSEKGANAGKKGMRASIKELGAHLGGLFATRKMGLSTSLVWFSWTLIGLAYPLYNVFLPEYLKSRGAETGDGSNYTTWRNYAIVNACGIFGPVLAGFLCNWRVLGRRGTMVIGALVTMTFFFAYTQVRTSAQNLGFNCAISFCLNIYYGCLYAYTPEVLPSAHRATGNGIAVGCNRVMGILSAVVATVANTETVVPIWICAALYVVMAAVALAFPFEPYGKRSS</sequence>
<dbReference type="EMBL" id="JH687400">
    <property type="protein sequence ID" value="EIM79881.1"/>
    <property type="molecule type" value="Genomic_DNA"/>
</dbReference>
<feature type="transmembrane region" description="Helical" evidence="8">
    <location>
        <begin position="462"/>
        <end position="485"/>
    </location>
</feature>
<dbReference type="RefSeq" id="XP_007310881.1">
    <property type="nucleotide sequence ID" value="XM_007310819.1"/>
</dbReference>
<dbReference type="KEGG" id="shs:STEHIDRAFT_172889"/>
<feature type="transmembrane region" description="Helical" evidence="8">
    <location>
        <begin position="152"/>
        <end position="179"/>
    </location>
</feature>
<evidence type="ECO:0000313" key="11">
    <source>
        <dbReference type="Proteomes" id="UP000053927"/>
    </source>
</evidence>
<dbReference type="InterPro" id="IPR036259">
    <property type="entry name" value="MFS_trans_sf"/>
</dbReference>
<keyword evidence="3" id="KW-0813">Transport</keyword>
<evidence type="ECO:0000256" key="2">
    <source>
        <dbReference type="ARBA" id="ARBA00008335"/>
    </source>
</evidence>
<evidence type="ECO:0000256" key="5">
    <source>
        <dbReference type="ARBA" id="ARBA00022989"/>
    </source>
</evidence>